<dbReference type="Proteomes" id="UP001060085">
    <property type="component" value="Linkage Group LG05"/>
</dbReference>
<comment type="caution">
    <text evidence="1">The sequence shown here is derived from an EMBL/GenBank/DDBJ whole genome shotgun (WGS) entry which is preliminary data.</text>
</comment>
<evidence type="ECO:0000313" key="2">
    <source>
        <dbReference type="Proteomes" id="UP001060085"/>
    </source>
</evidence>
<proteinExistence type="predicted"/>
<protein>
    <submittedName>
        <fullName evidence="1">Uncharacterized protein</fullName>
    </submittedName>
</protein>
<sequence>MELSIVEEAPKIKELAQAKIEESLEIHAMDETSKEEPCCIMNEKSMKIKEKERLSCNEQKFSNVINSLNTLFEHTIGFKFYHLNFKDFLLKDFQNHMETNLELLKVNTLVFENFNLRKEAFEQIFKDFGDKHLYYHIPFKNRFSKLFILFVSFKKDSCALTLKL</sequence>
<evidence type="ECO:0000313" key="1">
    <source>
        <dbReference type="EMBL" id="KAI5663905.1"/>
    </source>
</evidence>
<reference evidence="2" key="1">
    <citation type="journal article" date="2023" name="Nat. Plants">
        <title>Single-cell RNA sequencing provides a high-resolution roadmap for understanding the multicellular compartmentation of specialized metabolism.</title>
        <authorList>
            <person name="Sun S."/>
            <person name="Shen X."/>
            <person name="Li Y."/>
            <person name="Li Y."/>
            <person name="Wang S."/>
            <person name="Li R."/>
            <person name="Zhang H."/>
            <person name="Shen G."/>
            <person name="Guo B."/>
            <person name="Wei J."/>
            <person name="Xu J."/>
            <person name="St-Pierre B."/>
            <person name="Chen S."/>
            <person name="Sun C."/>
        </authorList>
    </citation>
    <scope>NUCLEOTIDE SEQUENCE [LARGE SCALE GENOMIC DNA]</scope>
</reference>
<name>A0ACC0AUE8_CATRO</name>
<organism evidence="1 2">
    <name type="scientific">Catharanthus roseus</name>
    <name type="common">Madagascar periwinkle</name>
    <name type="synonym">Vinca rosea</name>
    <dbReference type="NCBI Taxonomy" id="4058"/>
    <lineage>
        <taxon>Eukaryota</taxon>
        <taxon>Viridiplantae</taxon>
        <taxon>Streptophyta</taxon>
        <taxon>Embryophyta</taxon>
        <taxon>Tracheophyta</taxon>
        <taxon>Spermatophyta</taxon>
        <taxon>Magnoliopsida</taxon>
        <taxon>eudicotyledons</taxon>
        <taxon>Gunneridae</taxon>
        <taxon>Pentapetalae</taxon>
        <taxon>asterids</taxon>
        <taxon>lamiids</taxon>
        <taxon>Gentianales</taxon>
        <taxon>Apocynaceae</taxon>
        <taxon>Rauvolfioideae</taxon>
        <taxon>Vinceae</taxon>
        <taxon>Catharanthinae</taxon>
        <taxon>Catharanthus</taxon>
    </lineage>
</organism>
<gene>
    <name evidence="1" type="ORF">M9H77_23228</name>
</gene>
<keyword evidence="2" id="KW-1185">Reference proteome</keyword>
<accession>A0ACC0AUE8</accession>
<dbReference type="EMBL" id="CM044705">
    <property type="protein sequence ID" value="KAI5663905.1"/>
    <property type="molecule type" value="Genomic_DNA"/>
</dbReference>